<accession>A0AAE1PNQ4</accession>
<evidence type="ECO:0000256" key="1">
    <source>
        <dbReference type="SAM" id="SignalP"/>
    </source>
</evidence>
<evidence type="ECO:0000313" key="3">
    <source>
        <dbReference type="Proteomes" id="UP001292094"/>
    </source>
</evidence>
<proteinExistence type="predicted"/>
<dbReference type="EMBL" id="JAWZYT010001471">
    <property type="protein sequence ID" value="KAK4311851.1"/>
    <property type="molecule type" value="Genomic_DNA"/>
</dbReference>
<dbReference type="Proteomes" id="UP001292094">
    <property type="component" value="Unassembled WGS sequence"/>
</dbReference>
<evidence type="ECO:0008006" key="4">
    <source>
        <dbReference type="Google" id="ProtNLM"/>
    </source>
</evidence>
<reference evidence="2" key="1">
    <citation type="submission" date="2023-11" db="EMBL/GenBank/DDBJ databases">
        <title>Genome assemblies of two species of porcelain crab, Petrolisthes cinctipes and Petrolisthes manimaculis (Anomura: Porcellanidae).</title>
        <authorList>
            <person name="Angst P."/>
        </authorList>
    </citation>
    <scope>NUCLEOTIDE SEQUENCE</scope>
    <source>
        <strain evidence="2">PB745_02</strain>
        <tissue evidence="2">Gill</tissue>
    </source>
</reference>
<organism evidence="2 3">
    <name type="scientific">Petrolisthes manimaculis</name>
    <dbReference type="NCBI Taxonomy" id="1843537"/>
    <lineage>
        <taxon>Eukaryota</taxon>
        <taxon>Metazoa</taxon>
        <taxon>Ecdysozoa</taxon>
        <taxon>Arthropoda</taxon>
        <taxon>Crustacea</taxon>
        <taxon>Multicrustacea</taxon>
        <taxon>Malacostraca</taxon>
        <taxon>Eumalacostraca</taxon>
        <taxon>Eucarida</taxon>
        <taxon>Decapoda</taxon>
        <taxon>Pleocyemata</taxon>
        <taxon>Anomura</taxon>
        <taxon>Galatheoidea</taxon>
        <taxon>Porcellanidae</taxon>
        <taxon>Petrolisthes</taxon>
    </lineage>
</organism>
<feature type="chain" id="PRO_5042079346" description="Peptidase S8 pro-domain domain-containing protein" evidence="1">
    <location>
        <begin position="33"/>
        <end position="101"/>
    </location>
</feature>
<gene>
    <name evidence="2" type="ORF">Pmani_016686</name>
</gene>
<keyword evidence="1" id="KW-0732">Signal</keyword>
<keyword evidence="3" id="KW-1185">Reference proteome</keyword>
<feature type="signal peptide" evidence="1">
    <location>
        <begin position="1"/>
        <end position="32"/>
    </location>
</feature>
<evidence type="ECO:0000313" key="2">
    <source>
        <dbReference type="EMBL" id="KAK4311851.1"/>
    </source>
</evidence>
<name>A0AAE1PNQ4_9EUCA</name>
<dbReference type="AlphaFoldDB" id="A0AAE1PNQ4"/>
<comment type="caution">
    <text evidence="2">The sequence shown here is derived from an EMBL/GenBank/DDBJ whole genome shotgun (WGS) entry which is preliminary data.</text>
</comment>
<sequence>MVSSPLPRGGGGGLVWLLLALMAMAAAPPGLATQPHVFTNSFLVRLKPLVPTHTAKDLALKHGFEYLGQVSVYINSSTPYLLTLPVDTPNVCSPGTILLCG</sequence>
<protein>
    <recommendedName>
        <fullName evidence="4">Peptidase S8 pro-domain domain-containing protein</fullName>
    </recommendedName>
</protein>